<protein>
    <submittedName>
        <fullName evidence="1">Uncharacterized protein</fullName>
    </submittedName>
</protein>
<evidence type="ECO:0000313" key="2">
    <source>
        <dbReference type="Proteomes" id="UP001055072"/>
    </source>
</evidence>
<keyword evidence="2" id="KW-1185">Reference proteome</keyword>
<accession>A0ACB8UGZ6</accession>
<reference evidence="1" key="1">
    <citation type="journal article" date="2021" name="Environ. Microbiol.">
        <title>Gene family expansions and transcriptome signatures uncover fungal adaptations to wood decay.</title>
        <authorList>
            <person name="Hage H."/>
            <person name="Miyauchi S."/>
            <person name="Viragh M."/>
            <person name="Drula E."/>
            <person name="Min B."/>
            <person name="Chaduli D."/>
            <person name="Navarro D."/>
            <person name="Favel A."/>
            <person name="Norest M."/>
            <person name="Lesage-Meessen L."/>
            <person name="Balint B."/>
            <person name="Merenyi Z."/>
            <person name="de Eugenio L."/>
            <person name="Morin E."/>
            <person name="Martinez A.T."/>
            <person name="Baldrian P."/>
            <person name="Stursova M."/>
            <person name="Martinez M.J."/>
            <person name="Novotny C."/>
            <person name="Magnuson J.K."/>
            <person name="Spatafora J.W."/>
            <person name="Maurice S."/>
            <person name="Pangilinan J."/>
            <person name="Andreopoulos W."/>
            <person name="LaButti K."/>
            <person name="Hundley H."/>
            <person name="Na H."/>
            <person name="Kuo A."/>
            <person name="Barry K."/>
            <person name="Lipzen A."/>
            <person name="Henrissat B."/>
            <person name="Riley R."/>
            <person name="Ahrendt S."/>
            <person name="Nagy L.G."/>
            <person name="Grigoriev I.V."/>
            <person name="Martin F."/>
            <person name="Rosso M.N."/>
        </authorList>
    </citation>
    <scope>NUCLEOTIDE SEQUENCE</scope>
    <source>
        <strain evidence="1">CBS 384.51</strain>
    </source>
</reference>
<dbReference type="Proteomes" id="UP001055072">
    <property type="component" value="Unassembled WGS sequence"/>
</dbReference>
<name>A0ACB8UGZ6_9APHY</name>
<comment type="caution">
    <text evidence="1">The sequence shown here is derived from an EMBL/GenBank/DDBJ whole genome shotgun (WGS) entry which is preliminary data.</text>
</comment>
<evidence type="ECO:0000313" key="1">
    <source>
        <dbReference type="EMBL" id="KAI0093533.1"/>
    </source>
</evidence>
<organism evidence="1 2">
    <name type="scientific">Irpex rosettiformis</name>
    <dbReference type="NCBI Taxonomy" id="378272"/>
    <lineage>
        <taxon>Eukaryota</taxon>
        <taxon>Fungi</taxon>
        <taxon>Dikarya</taxon>
        <taxon>Basidiomycota</taxon>
        <taxon>Agaricomycotina</taxon>
        <taxon>Agaricomycetes</taxon>
        <taxon>Polyporales</taxon>
        <taxon>Irpicaceae</taxon>
        <taxon>Irpex</taxon>
    </lineage>
</organism>
<sequence length="320" mass="35001">MATLASFLFGYRYFLFVAFIICNAIICSITVWNMSLDGSSGHNMQLDAYLVFLGALGVVFIIPTVATDILRDNALVNRVWFECLWVGIFWVMELAGASAITASLSSMVCDPSNKDACTSASVLIVFTWICTMLLMIYLLALTVSAVMHQGDASNVWNSGVRTYPWYSTRGNLTSAPSSPVRQFQKKPLTLNAAHPQVPVRQATMGRDLEYGLERGARADPTYQPSRPAPRIPNQPASNLYPAVLQSSLPPHPYASEPSTRQALIVANLAVSSSADAVPPRPTHPRKNSNGSGSKQRPIPPPLDLTRISAFKTIDDRVSRR</sequence>
<dbReference type="EMBL" id="MU274901">
    <property type="protein sequence ID" value="KAI0093533.1"/>
    <property type="molecule type" value="Genomic_DNA"/>
</dbReference>
<proteinExistence type="predicted"/>
<gene>
    <name evidence="1" type="ORF">BDY19DRAFT_989103</name>
</gene>